<dbReference type="Proteomes" id="UP000051859">
    <property type="component" value="Unassembled WGS sequence"/>
</dbReference>
<evidence type="ECO:0000313" key="1">
    <source>
        <dbReference type="EMBL" id="KRN93202.1"/>
    </source>
</evidence>
<evidence type="ECO:0000313" key="2">
    <source>
        <dbReference type="Proteomes" id="UP000051859"/>
    </source>
</evidence>
<protein>
    <recommendedName>
        <fullName evidence="3">Carbohydrate-binding protein</fullName>
    </recommendedName>
</protein>
<dbReference type="Gene3D" id="2.60.120.260">
    <property type="entry name" value="Galactose-binding domain-like"/>
    <property type="match status" value="1"/>
</dbReference>
<reference evidence="1 2" key="1">
    <citation type="journal article" date="2015" name="Genome Announc.">
        <title>Expanding the biotechnology potential of lactobacilli through comparative genomics of 213 strains and associated genera.</title>
        <authorList>
            <person name="Sun Z."/>
            <person name="Harris H.M."/>
            <person name="McCann A."/>
            <person name="Guo C."/>
            <person name="Argimon S."/>
            <person name="Zhang W."/>
            <person name="Yang X."/>
            <person name="Jeffery I.B."/>
            <person name="Cooney J.C."/>
            <person name="Kagawa T.F."/>
            <person name="Liu W."/>
            <person name="Song Y."/>
            <person name="Salvetti E."/>
            <person name="Wrobel A."/>
            <person name="Rasinkangas P."/>
            <person name="Parkhill J."/>
            <person name="Rea M.C."/>
            <person name="O'Sullivan O."/>
            <person name="Ritari J."/>
            <person name="Douillard F.P."/>
            <person name="Paul Ross R."/>
            <person name="Yang R."/>
            <person name="Briner A.E."/>
            <person name="Felis G.E."/>
            <person name="de Vos W.M."/>
            <person name="Barrangou R."/>
            <person name="Klaenhammer T.R."/>
            <person name="Caufield P.W."/>
            <person name="Cui Y."/>
            <person name="Zhang H."/>
            <person name="O'Toole P.W."/>
        </authorList>
    </citation>
    <scope>NUCLEOTIDE SEQUENCE [LARGE SCALE GENOMIC DNA]</scope>
    <source>
        <strain evidence="1 2">DSM 18001</strain>
    </source>
</reference>
<name>A0A0R2KUQ1_9LACO</name>
<dbReference type="InterPro" id="IPR008979">
    <property type="entry name" value="Galactose-bd-like_sf"/>
</dbReference>
<keyword evidence="2" id="KW-1185">Reference proteome</keyword>
<organism evidence="1 2">
    <name type="scientific">Pediococcus stilesii</name>
    <dbReference type="NCBI Taxonomy" id="331679"/>
    <lineage>
        <taxon>Bacteria</taxon>
        <taxon>Bacillati</taxon>
        <taxon>Bacillota</taxon>
        <taxon>Bacilli</taxon>
        <taxon>Lactobacillales</taxon>
        <taxon>Lactobacillaceae</taxon>
        <taxon>Pediococcus</taxon>
    </lineage>
</organism>
<proteinExistence type="predicted"/>
<comment type="caution">
    <text evidence="1">The sequence shown here is derived from an EMBL/GenBank/DDBJ whole genome shotgun (WGS) entry which is preliminary data.</text>
</comment>
<dbReference type="EMBL" id="JQBX01000021">
    <property type="protein sequence ID" value="KRN93202.1"/>
    <property type="molecule type" value="Genomic_DNA"/>
</dbReference>
<accession>A0A0R2KUQ1</accession>
<sequence>MTLLDDKDNVLKQSENAEKVFLDPHHPYAFGDRVRVSVESTPVYIVVQLDSALSPALIYLTKKDWEYKIPFNIQREWPYPDGAFLGKAHYLRARYATDGEISEYRNIAVNSHDQHDPQLAAFPHATANAETRGESVFYAKNAIDGMLANESHGNYPYQSWGINAQDDAEIKIDFGRKVTMDKVGLVLRADYPHDSHWIEATLEFSNGDKEIIYPKKTKEEQFFGFQERTVSWIKLTKLIKDKDMSTFPALTEFEVFGR</sequence>
<dbReference type="PATRIC" id="fig|331679.3.peg.884"/>
<dbReference type="SUPFAM" id="SSF49785">
    <property type="entry name" value="Galactose-binding domain-like"/>
    <property type="match status" value="1"/>
</dbReference>
<dbReference type="AlphaFoldDB" id="A0A0R2KUQ1"/>
<dbReference type="STRING" id="331679.IV81_GL000879"/>
<gene>
    <name evidence="1" type="ORF">IV81_GL000879</name>
</gene>
<evidence type="ECO:0008006" key="3">
    <source>
        <dbReference type="Google" id="ProtNLM"/>
    </source>
</evidence>